<dbReference type="AlphaFoldDB" id="A0A8J6TRH7"/>
<feature type="domain" description="Sodium/calcium exchanger membrane region" evidence="6">
    <location>
        <begin position="1"/>
        <end position="85"/>
    </location>
</feature>
<dbReference type="InterPro" id="IPR004481">
    <property type="entry name" value="K/Na/Ca-exchanger"/>
</dbReference>
<organism evidence="7 8">
    <name type="scientific">Candidatus Desulfatibia vada</name>
    <dbReference type="NCBI Taxonomy" id="2841696"/>
    <lineage>
        <taxon>Bacteria</taxon>
        <taxon>Pseudomonadati</taxon>
        <taxon>Thermodesulfobacteriota</taxon>
        <taxon>Desulfobacteria</taxon>
        <taxon>Desulfobacterales</taxon>
        <taxon>Desulfobacterales incertae sedis</taxon>
        <taxon>Candidatus Desulfatibia</taxon>
    </lineage>
</organism>
<sequence>MAIGNVLGSNIANIFLILGISAVIYPLAVSKGTVWKEIPFSLLASVVLAFLANDQLIDKQSHSVLLRSDGLILLSFFVIFLYYSINLAFEIKGIDDHVPSKAHGTVKSIGLVIAGLSGLVIGGEWIVNGAVHMALKLGMSQATVGLTVVAVGTSLPELATSAVAAYRKNVDIAVGNVVGSNIFNIFFVLGISAIIHPLPFSIANNIDIGMVILASLLLFVFMFTGKKRSLDRWEGVVSMSIYVVYIIFLIYR</sequence>
<feature type="transmembrane region" description="Helical" evidence="5">
    <location>
        <begin position="109"/>
        <end position="131"/>
    </location>
</feature>
<feature type="domain" description="Sodium/calcium exchanger membrane region" evidence="6">
    <location>
        <begin position="108"/>
        <end position="250"/>
    </location>
</feature>
<keyword evidence="3 5" id="KW-1133">Transmembrane helix</keyword>
<dbReference type="PANTHER" id="PTHR10846:SF8">
    <property type="entry name" value="INNER MEMBRANE PROTEIN YRBG"/>
    <property type="match status" value="1"/>
</dbReference>
<proteinExistence type="predicted"/>
<dbReference type="GO" id="GO:0008273">
    <property type="term" value="F:calcium, potassium:sodium antiporter activity"/>
    <property type="evidence" value="ECO:0007669"/>
    <property type="project" value="TreeGrafter"/>
</dbReference>
<keyword evidence="4 5" id="KW-0472">Membrane</keyword>
<feature type="transmembrane region" description="Helical" evidence="5">
    <location>
        <begin position="202"/>
        <end position="223"/>
    </location>
</feature>
<evidence type="ECO:0000256" key="3">
    <source>
        <dbReference type="ARBA" id="ARBA00022989"/>
    </source>
</evidence>
<keyword evidence="2 5" id="KW-0812">Transmembrane</keyword>
<dbReference type="Gene3D" id="1.20.1420.30">
    <property type="entry name" value="NCX, central ion-binding region"/>
    <property type="match status" value="1"/>
</dbReference>
<dbReference type="GO" id="GO:0005262">
    <property type="term" value="F:calcium channel activity"/>
    <property type="evidence" value="ECO:0007669"/>
    <property type="project" value="TreeGrafter"/>
</dbReference>
<feature type="transmembrane region" description="Helical" evidence="5">
    <location>
        <begin position="172"/>
        <end position="195"/>
    </location>
</feature>
<dbReference type="GO" id="GO:0005886">
    <property type="term" value="C:plasma membrane"/>
    <property type="evidence" value="ECO:0007669"/>
    <property type="project" value="TreeGrafter"/>
</dbReference>
<feature type="transmembrane region" description="Helical" evidence="5">
    <location>
        <begin position="143"/>
        <end position="166"/>
    </location>
</feature>
<evidence type="ECO:0000259" key="6">
    <source>
        <dbReference type="Pfam" id="PF01699"/>
    </source>
</evidence>
<dbReference type="Pfam" id="PF01699">
    <property type="entry name" value="Na_Ca_ex"/>
    <property type="match status" value="2"/>
</dbReference>
<dbReference type="EMBL" id="JACNIG010000363">
    <property type="protein sequence ID" value="MBC8433973.1"/>
    <property type="molecule type" value="Genomic_DNA"/>
</dbReference>
<dbReference type="InterPro" id="IPR004837">
    <property type="entry name" value="NaCa_Exmemb"/>
</dbReference>
<dbReference type="PANTHER" id="PTHR10846">
    <property type="entry name" value="SODIUM/POTASSIUM/CALCIUM EXCHANGER"/>
    <property type="match status" value="1"/>
</dbReference>
<evidence type="ECO:0000256" key="4">
    <source>
        <dbReference type="ARBA" id="ARBA00023136"/>
    </source>
</evidence>
<evidence type="ECO:0000313" key="7">
    <source>
        <dbReference type="EMBL" id="MBC8433973.1"/>
    </source>
</evidence>
<evidence type="ECO:0000256" key="5">
    <source>
        <dbReference type="SAM" id="Phobius"/>
    </source>
</evidence>
<dbReference type="Proteomes" id="UP000605201">
    <property type="component" value="Unassembled WGS sequence"/>
</dbReference>
<evidence type="ECO:0000256" key="2">
    <source>
        <dbReference type="ARBA" id="ARBA00022692"/>
    </source>
</evidence>
<accession>A0A8J6TRH7</accession>
<feature type="transmembrane region" description="Helical" evidence="5">
    <location>
        <begin position="7"/>
        <end position="28"/>
    </location>
</feature>
<evidence type="ECO:0000256" key="1">
    <source>
        <dbReference type="ARBA" id="ARBA00004141"/>
    </source>
</evidence>
<feature type="transmembrane region" description="Helical" evidence="5">
    <location>
        <begin position="64"/>
        <end position="89"/>
    </location>
</feature>
<dbReference type="InterPro" id="IPR044880">
    <property type="entry name" value="NCX_ion-bd_dom_sf"/>
</dbReference>
<feature type="transmembrane region" description="Helical" evidence="5">
    <location>
        <begin position="235"/>
        <end position="251"/>
    </location>
</feature>
<comment type="caution">
    <text evidence="7">The sequence shown here is derived from an EMBL/GenBank/DDBJ whole genome shotgun (WGS) entry which is preliminary data.</text>
</comment>
<evidence type="ECO:0000313" key="8">
    <source>
        <dbReference type="Proteomes" id="UP000605201"/>
    </source>
</evidence>
<gene>
    <name evidence="7" type="ORF">H8D96_18840</name>
</gene>
<reference evidence="7 8" key="1">
    <citation type="submission" date="2020-08" db="EMBL/GenBank/DDBJ databases">
        <title>Bridging the membrane lipid divide: bacteria of the FCB group superphylum have the potential to synthesize archaeal ether lipids.</title>
        <authorList>
            <person name="Villanueva L."/>
            <person name="Von Meijenfeldt F.A.B."/>
            <person name="Westbye A.B."/>
            <person name="Yadav S."/>
            <person name="Hopmans E.C."/>
            <person name="Dutilh B.E."/>
            <person name="Sinninghe Damste J.S."/>
        </authorList>
    </citation>
    <scope>NUCLEOTIDE SEQUENCE [LARGE SCALE GENOMIC DNA]</scope>
    <source>
        <strain evidence="7">NIOZ-UU17</strain>
    </source>
</reference>
<comment type="subcellular location">
    <subcellularLocation>
        <location evidence="1">Membrane</location>
        <topology evidence="1">Multi-pass membrane protein</topology>
    </subcellularLocation>
</comment>
<protein>
    <submittedName>
        <fullName evidence="7">Sodium:calcium antiporter</fullName>
    </submittedName>
</protein>
<name>A0A8J6TRH7_9BACT</name>
<dbReference type="GO" id="GO:0006874">
    <property type="term" value="P:intracellular calcium ion homeostasis"/>
    <property type="evidence" value="ECO:0007669"/>
    <property type="project" value="TreeGrafter"/>
</dbReference>